<accession>I0K7F3</accession>
<evidence type="ECO:0000256" key="1">
    <source>
        <dbReference type="SAM" id="Phobius"/>
    </source>
</evidence>
<proteinExistence type="predicted"/>
<keyword evidence="1" id="KW-0472">Membrane</keyword>
<dbReference type="PATRIC" id="fig|1166018.3.peg.3794"/>
<protein>
    <recommendedName>
        <fullName evidence="4">DUF2911 domain-containing protein</fullName>
    </recommendedName>
</protein>
<dbReference type="Proteomes" id="UP000011058">
    <property type="component" value="Chromosome"/>
</dbReference>
<dbReference type="InterPro" id="IPR021314">
    <property type="entry name" value="DUF2911"/>
</dbReference>
<evidence type="ECO:0000313" key="3">
    <source>
        <dbReference type="Proteomes" id="UP000011058"/>
    </source>
</evidence>
<organism evidence="2 3">
    <name type="scientific">Fibrella aestuarina BUZ 2</name>
    <dbReference type="NCBI Taxonomy" id="1166018"/>
    <lineage>
        <taxon>Bacteria</taxon>
        <taxon>Pseudomonadati</taxon>
        <taxon>Bacteroidota</taxon>
        <taxon>Cytophagia</taxon>
        <taxon>Cytophagales</taxon>
        <taxon>Spirosomataceae</taxon>
        <taxon>Fibrella</taxon>
    </lineage>
</organism>
<evidence type="ECO:0000313" key="2">
    <source>
        <dbReference type="EMBL" id="CCH00056.1"/>
    </source>
</evidence>
<reference evidence="2 3" key="1">
    <citation type="journal article" date="2012" name="J. Bacteriol.">
        <title>Genome Sequence of Fibrella aestuarina BUZ 2T, a Filamentous Marine Bacterium.</title>
        <authorList>
            <person name="Filippini M."/>
            <person name="Qi W."/>
            <person name="Blom J."/>
            <person name="Goesmann A."/>
            <person name="Smits T.H."/>
            <person name="Bagheri H.C."/>
        </authorList>
    </citation>
    <scope>NUCLEOTIDE SEQUENCE [LARGE SCALE GENOMIC DNA]</scope>
    <source>
        <strain evidence="3">BUZ 2T</strain>
    </source>
</reference>
<dbReference type="eggNOG" id="COG0457">
    <property type="taxonomic scope" value="Bacteria"/>
</dbReference>
<dbReference type="AlphaFoldDB" id="I0K7F3"/>
<keyword evidence="1" id="KW-1133">Transmembrane helix</keyword>
<dbReference type="KEGG" id="fae:FAES_2047"/>
<feature type="transmembrane region" description="Helical" evidence="1">
    <location>
        <begin position="41"/>
        <end position="58"/>
    </location>
</feature>
<evidence type="ECO:0008006" key="4">
    <source>
        <dbReference type="Google" id="ProtNLM"/>
    </source>
</evidence>
<name>I0K7F3_9BACT</name>
<keyword evidence="3" id="KW-1185">Reference proteome</keyword>
<sequence>MGRKTEKDILTFSGWAARCIGLIRQRQPDSNQKNRLLMKRFVAFLFVLSALTMGYGTASAQMNNRKSPHITAESPDKSIKVVYGQPAKKGRVVFGPDGLEKYGKPWRTGADEATEITFKNDVMFGGKMVKAGTYTLVTFPDAKEWGVVLNSQLGQWGAYDYDKFKEKNVVEVKVPVSMNKTPIEKLTITPSNKSLTIAWDNMTVSVPVMAHGMSGAPGADKGK</sequence>
<dbReference type="EMBL" id="HE796683">
    <property type="protein sequence ID" value="CCH00056.1"/>
    <property type="molecule type" value="Genomic_DNA"/>
</dbReference>
<dbReference type="Pfam" id="PF11138">
    <property type="entry name" value="DUF2911"/>
    <property type="match status" value="1"/>
</dbReference>
<keyword evidence="1" id="KW-0812">Transmembrane</keyword>
<dbReference type="STRING" id="1166018.FAES_2047"/>
<dbReference type="HOGENOM" id="CLU_107963_1_0_10"/>
<gene>
    <name evidence="2" type="ORF">FAES_2047</name>
</gene>